<feature type="transmembrane region" description="Helical" evidence="1">
    <location>
        <begin position="269"/>
        <end position="293"/>
    </location>
</feature>
<evidence type="ECO:0000313" key="2">
    <source>
        <dbReference type="EMBL" id="MEJ8570379.1"/>
    </source>
</evidence>
<protein>
    <submittedName>
        <fullName evidence="2">NnrS family protein</fullName>
    </submittedName>
</protein>
<feature type="transmembrane region" description="Helical" evidence="1">
    <location>
        <begin position="239"/>
        <end position="257"/>
    </location>
</feature>
<dbReference type="Pfam" id="PF05940">
    <property type="entry name" value="NnrS"/>
    <property type="match status" value="1"/>
</dbReference>
<evidence type="ECO:0000313" key="3">
    <source>
        <dbReference type="Proteomes" id="UP001378188"/>
    </source>
</evidence>
<organism evidence="2 3">
    <name type="scientific">Microbaculum marinum</name>
    <dbReference type="NCBI Taxonomy" id="1764581"/>
    <lineage>
        <taxon>Bacteria</taxon>
        <taxon>Pseudomonadati</taxon>
        <taxon>Pseudomonadota</taxon>
        <taxon>Alphaproteobacteria</taxon>
        <taxon>Hyphomicrobiales</taxon>
        <taxon>Tepidamorphaceae</taxon>
        <taxon>Microbaculum</taxon>
    </lineage>
</organism>
<keyword evidence="1" id="KW-0812">Transmembrane</keyword>
<feature type="transmembrane region" description="Helical" evidence="1">
    <location>
        <begin position="114"/>
        <end position="133"/>
    </location>
</feature>
<feature type="transmembrane region" description="Helical" evidence="1">
    <location>
        <begin position="339"/>
        <end position="357"/>
    </location>
</feature>
<dbReference type="Proteomes" id="UP001378188">
    <property type="component" value="Unassembled WGS sequence"/>
</dbReference>
<dbReference type="AlphaFoldDB" id="A0AAW9RN33"/>
<sequence length="394" mass="42853">MVTNMPTALSRFALFSYGFRPFFLGAATWAAFAMVLWVALLTGHLSFASRYGAVAWHAHEFLFGYGAAVVAGFLLTAIPNWTGRLPIRGMPLLALFTLWLAGRIAILFTDIVGFVAAATVDSLFLLGFSAIVFREILAGRDRRNLKVALILVVFALVNIAFHIELYLFSQPLHAIRATTSILVILIMLIGGRIVPSFTRNWLAKQQSRHLPTPFNAFDRYALGIAVLSLGLWIAFPDRLLTGAALILSALAQGARLARWSGLHTCREPLVLILHVGYAFIPLGFFAVGISTIWPQAVPPAVALHAWTAGAVGVMTLAVMTRATRGHSGRPLTSPPTTTLIYLLVILSVVLRLATIVLPDRAATLHELAAAAWTAAFCAFVVLYGPMLLWARKKT</sequence>
<name>A0AAW9RN33_9HYPH</name>
<feature type="transmembrane region" description="Helical" evidence="1">
    <location>
        <begin position="299"/>
        <end position="318"/>
    </location>
</feature>
<keyword evidence="1" id="KW-1133">Transmembrane helix</keyword>
<reference evidence="2 3" key="1">
    <citation type="submission" date="2024-02" db="EMBL/GenBank/DDBJ databases">
        <title>Genome analysis and characterization of Microbaculum marinisediminis sp. nov., isolated from marine sediment.</title>
        <authorList>
            <person name="Du Z.-J."/>
            <person name="Ye Y.-Q."/>
            <person name="Zhang Z.-R."/>
            <person name="Yuan S.-M."/>
            <person name="Zhang X.-Y."/>
        </authorList>
    </citation>
    <scope>NUCLEOTIDE SEQUENCE [LARGE SCALE GENOMIC DNA]</scope>
    <source>
        <strain evidence="2 3">SDUM1044001</strain>
    </source>
</reference>
<feature type="transmembrane region" description="Helical" evidence="1">
    <location>
        <begin position="369"/>
        <end position="390"/>
    </location>
</feature>
<feature type="transmembrane region" description="Helical" evidence="1">
    <location>
        <begin position="216"/>
        <end position="233"/>
    </location>
</feature>
<feature type="transmembrane region" description="Helical" evidence="1">
    <location>
        <begin position="145"/>
        <end position="168"/>
    </location>
</feature>
<evidence type="ECO:0000256" key="1">
    <source>
        <dbReference type="SAM" id="Phobius"/>
    </source>
</evidence>
<keyword evidence="1" id="KW-0472">Membrane</keyword>
<gene>
    <name evidence="2" type="ORF">V3328_02775</name>
</gene>
<proteinExistence type="predicted"/>
<feature type="transmembrane region" description="Helical" evidence="1">
    <location>
        <begin position="61"/>
        <end position="78"/>
    </location>
</feature>
<comment type="caution">
    <text evidence="2">The sequence shown here is derived from an EMBL/GenBank/DDBJ whole genome shotgun (WGS) entry which is preliminary data.</text>
</comment>
<dbReference type="RefSeq" id="WP_340328110.1">
    <property type="nucleotide sequence ID" value="NZ_JAZHOF010000001.1"/>
</dbReference>
<dbReference type="InterPro" id="IPR010266">
    <property type="entry name" value="NnrS"/>
</dbReference>
<feature type="transmembrane region" description="Helical" evidence="1">
    <location>
        <begin position="174"/>
        <end position="195"/>
    </location>
</feature>
<keyword evidence="3" id="KW-1185">Reference proteome</keyword>
<feature type="transmembrane region" description="Helical" evidence="1">
    <location>
        <begin position="90"/>
        <end position="108"/>
    </location>
</feature>
<dbReference type="EMBL" id="JAZHOF010000001">
    <property type="protein sequence ID" value="MEJ8570379.1"/>
    <property type="molecule type" value="Genomic_DNA"/>
</dbReference>
<feature type="transmembrane region" description="Helical" evidence="1">
    <location>
        <begin position="21"/>
        <end position="41"/>
    </location>
</feature>
<accession>A0AAW9RN33</accession>